<evidence type="ECO:0000313" key="2">
    <source>
        <dbReference type="EMBL" id="KAJ7637448.1"/>
    </source>
</evidence>
<dbReference type="EMBL" id="JARKIE010000457">
    <property type="protein sequence ID" value="KAJ7637448.1"/>
    <property type="molecule type" value="Genomic_DNA"/>
</dbReference>
<name>A0AAD7C2V3_MYCRO</name>
<comment type="caution">
    <text evidence="2">The sequence shown here is derived from an EMBL/GenBank/DDBJ whole genome shotgun (WGS) entry which is preliminary data.</text>
</comment>
<feature type="region of interest" description="Disordered" evidence="1">
    <location>
        <begin position="432"/>
        <end position="459"/>
    </location>
</feature>
<feature type="compositionally biased region" description="Basic and acidic residues" evidence="1">
    <location>
        <begin position="521"/>
        <end position="535"/>
    </location>
</feature>
<proteinExistence type="predicted"/>
<feature type="compositionally biased region" description="Polar residues" evidence="1">
    <location>
        <begin position="142"/>
        <end position="156"/>
    </location>
</feature>
<feature type="region of interest" description="Disordered" evidence="1">
    <location>
        <begin position="480"/>
        <end position="548"/>
    </location>
</feature>
<dbReference type="AlphaFoldDB" id="A0AAD7C2V3"/>
<reference evidence="2" key="1">
    <citation type="submission" date="2023-03" db="EMBL/GenBank/DDBJ databases">
        <title>Massive genome expansion in bonnet fungi (Mycena s.s.) driven by repeated elements and novel gene families across ecological guilds.</title>
        <authorList>
            <consortium name="Lawrence Berkeley National Laboratory"/>
            <person name="Harder C.B."/>
            <person name="Miyauchi S."/>
            <person name="Viragh M."/>
            <person name="Kuo A."/>
            <person name="Thoen E."/>
            <person name="Andreopoulos B."/>
            <person name="Lu D."/>
            <person name="Skrede I."/>
            <person name="Drula E."/>
            <person name="Henrissat B."/>
            <person name="Morin E."/>
            <person name="Kohler A."/>
            <person name="Barry K."/>
            <person name="LaButti K."/>
            <person name="Morin E."/>
            <person name="Salamov A."/>
            <person name="Lipzen A."/>
            <person name="Mereny Z."/>
            <person name="Hegedus B."/>
            <person name="Baldrian P."/>
            <person name="Stursova M."/>
            <person name="Weitz H."/>
            <person name="Taylor A."/>
            <person name="Grigoriev I.V."/>
            <person name="Nagy L.G."/>
            <person name="Martin F."/>
            <person name="Kauserud H."/>
        </authorList>
    </citation>
    <scope>NUCLEOTIDE SEQUENCE</scope>
    <source>
        <strain evidence="2">CBHHK067</strain>
    </source>
</reference>
<feature type="region of interest" description="Disordered" evidence="1">
    <location>
        <begin position="172"/>
        <end position="214"/>
    </location>
</feature>
<keyword evidence="3" id="KW-1185">Reference proteome</keyword>
<organism evidence="2 3">
    <name type="scientific">Mycena rosella</name>
    <name type="common">Pink bonnet</name>
    <name type="synonym">Agaricus rosellus</name>
    <dbReference type="NCBI Taxonomy" id="1033263"/>
    <lineage>
        <taxon>Eukaryota</taxon>
        <taxon>Fungi</taxon>
        <taxon>Dikarya</taxon>
        <taxon>Basidiomycota</taxon>
        <taxon>Agaricomycotina</taxon>
        <taxon>Agaricomycetes</taxon>
        <taxon>Agaricomycetidae</taxon>
        <taxon>Agaricales</taxon>
        <taxon>Marasmiineae</taxon>
        <taxon>Mycenaceae</taxon>
        <taxon>Mycena</taxon>
    </lineage>
</organism>
<protein>
    <submittedName>
        <fullName evidence="2">Uncharacterized protein</fullName>
    </submittedName>
</protein>
<evidence type="ECO:0000256" key="1">
    <source>
        <dbReference type="SAM" id="MobiDB-lite"/>
    </source>
</evidence>
<gene>
    <name evidence="2" type="ORF">B0H17DRAFT_1187398</name>
</gene>
<dbReference type="Proteomes" id="UP001221757">
    <property type="component" value="Unassembled WGS sequence"/>
</dbReference>
<sequence length="722" mass="80635">MDSELAARLADIKPGPITALTKEPLLVIAEALAIPVVKTGPDKTKVPQLKALINKALAQPDFVYKDHFQKFLIYNRSRGPTPRRVQTRRSRMVCKTSQTKKSLLLPHKKLLEGTFTTDPDPQYRRLGSEAKKQEEGLEDPGSPNQSASSDSDNSWPTFRIRAEQSRLQRLVETQGKEAQGKEESPEQRRCRFPKTDDEISKVGSPSKGESASETDRLPIIVKFNGSNPREVWIAPTERPEVSITKMEETTGSGPSLAKSNAYFASLKKLLPLAIARDSPIKKDQRGKIGIVGATGGHLNLGTVEQFTTGPLPSVLNLSVDQYKLRQIPEGLLCDVFMTRTKPVLKHSKQSLRRRVQEYSLPFGPQSRPLDVARERAASNQAAKDAEELPLIRFLRTILAGPALPRPAVSTVGEMLTRYLQATNVLKRLKETWSDGPNSFRVPEDYEDDQAEEWVDKPGTEKLDKKFGAMSIKEWESYLDKKKEKGKEEKRQAKDALKKRKREKGKEPEPERERKVKKHKSVEKVRKDKGRREKQEAGPSGAGRPGFAATERGSKYLSSCCETQSHMSDDPTSRLAMVGAVSWGRVLRHAGFKGLNLLNTTRLRHGVGHGLRLPPDPWRQDLGDYSQDGAPPNSSNLRQFLAEFLDPTAHPLGKKALKMSTAACNHRISLKPVLDLRGLVMESQNRPDKNFVNAGLAKYGWHPPKTMLGSLQTSPELQAAHRQ</sequence>
<feature type="region of interest" description="Disordered" evidence="1">
    <location>
        <begin position="130"/>
        <end position="156"/>
    </location>
</feature>
<feature type="compositionally biased region" description="Basic and acidic residues" evidence="1">
    <location>
        <begin position="174"/>
        <end position="200"/>
    </location>
</feature>
<feature type="compositionally biased region" description="Basic and acidic residues" evidence="1">
    <location>
        <begin position="480"/>
        <end position="495"/>
    </location>
</feature>
<accession>A0AAD7C2V3</accession>
<feature type="compositionally biased region" description="Basic and acidic residues" evidence="1">
    <location>
        <begin position="503"/>
        <end position="513"/>
    </location>
</feature>
<feature type="region of interest" description="Disordered" evidence="1">
    <location>
        <begin position="79"/>
        <end position="98"/>
    </location>
</feature>
<evidence type="ECO:0000313" key="3">
    <source>
        <dbReference type="Proteomes" id="UP001221757"/>
    </source>
</evidence>